<sequence>IADKPVVSMLSGGLDSSGLTGLAGNEFGNKGERLHTYSLNFINDEKDFEQDFLRFDRDEPWVKRVAEYVGTKHHSIELGSDSLIEYLLTPMRARDLPGVGELETSLYLLFKEMKKDA</sequence>
<reference evidence="6 7" key="1">
    <citation type="journal article" date="2019" name="Environ. Microbiol.">
        <title>An active ?-lactamase is a part of an orchestrated cell wall stress resistance network of Bacillus subtilis and related rhizosphere species.</title>
        <authorList>
            <person name="Bucher T."/>
            <person name="Keren-Paz A."/>
            <person name="Hausser J."/>
            <person name="Olender T."/>
            <person name="Cytryn E."/>
            <person name="Kolodkin-Gal I."/>
        </authorList>
    </citation>
    <scope>NUCLEOTIDE SEQUENCE [LARGE SCALE GENOMIC DNA]</scope>
    <source>
        <strain evidence="6 7">I32</strain>
    </source>
</reference>
<dbReference type="SUPFAM" id="SSF52402">
    <property type="entry name" value="Adenine nucleotide alpha hydrolases-like"/>
    <property type="match status" value="1"/>
</dbReference>
<dbReference type="EC" id="6.3.5.4" evidence="2"/>
<feature type="non-terminal residue" evidence="6">
    <location>
        <position position="1"/>
    </location>
</feature>
<name>A0A9X9A0P3_BACCE</name>
<dbReference type="InterPro" id="IPR051786">
    <property type="entry name" value="ASN_synthetase/amidase"/>
</dbReference>
<dbReference type="GO" id="GO:0006529">
    <property type="term" value="P:asparagine biosynthetic process"/>
    <property type="evidence" value="ECO:0007669"/>
    <property type="project" value="UniProtKB-KW"/>
</dbReference>
<proteinExistence type="predicted"/>
<evidence type="ECO:0000256" key="1">
    <source>
        <dbReference type="ARBA" id="ARBA00005187"/>
    </source>
</evidence>
<dbReference type="InterPro" id="IPR001962">
    <property type="entry name" value="Asn_synthase"/>
</dbReference>
<dbReference type="InterPro" id="IPR014729">
    <property type="entry name" value="Rossmann-like_a/b/a_fold"/>
</dbReference>
<organism evidence="6 7">
    <name type="scientific">Bacillus cereus</name>
    <dbReference type="NCBI Taxonomy" id="1396"/>
    <lineage>
        <taxon>Bacteria</taxon>
        <taxon>Bacillati</taxon>
        <taxon>Bacillota</taxon>
        <taxon>Bacilli</taxon>
        <taxon>Bacillales</taxon>
        <taxon>Bacillaceae</taxon>
        <taxon>Bacillus</taxon>
        <taxon>Bacillus cereus group</taxon>
    </lineage>
</organism>
<protein>
    <recommendedName>
        <fullName evidence="2">asparagine synthase (glutamine-hydrolyzing)</fullName>
        <ecNumber evidence="2">6.3.5.4</ecNumber>
    </recommendedName>
</protein>
<evidence type="ECO:0000259" key="5">
    <source>
        <dbReference type="Pfam" id="PF00733"/>
    </source>
</evidence>
<dbReference type="PANTHER" id="PTHR43284">
    <property type="entry name" value="ASPARAGINE SYNTHETASE (GLUTAMINE-HYDROLYZING)"/>
    <property type="match status" value="1"/>
</dbReference>
<dbReference type="GO" id="GO:0004066">
    <property type="term" value="F:asparagine synthase (glutamine-hydrolyzing) activity"/>
    <property type="evidence" value="ECO:0007669"/>
    <property type="project" value="UniProtKB-EC"/>
</dbReference>
<evidence type="ECO:0000256" key="4">
    <source>
        <dbReference type="ARBA" id="ARBA00048741"/>
    </source>
</evidence>
<dbReference type="Gene3D" id="3.40.50.620">
    <property type="entry name" value="HUPs"/>
    <property type="match status" value="1"/>
</dbReference>
<evidence type="ECO:0000256" key="2">
    <source>
        <dbReference type="ARBA" id="ARBA00012737"/>
    </source>
</evidence>
<dbReference type="Pfam" id="PF00733">
    <property type="entry name" value="Asn_synthase"/>
    <property type="match status" value="1"/>
</dbReference>
<feature type="domain" description="Asparagine synthetase" evidence="5">
    <location>
        <begin position="2"/>
        <end position="116"/>
    </location>
</feature>
<keyword evidence="3" id="KW-0061">Asparagine biosynthesis</keyword>
<keyword evidence="3" id="KW-0028">Amino-acid biosynthesis</keyword>
<comment type="pathway">
    <text evidence="1">Amino-acid biosynthesis; L-asparagine biosynthesis; L-asparagine from L-aspartate (L-Gln route): step 1/1.</text>
</comment>
<dbReference type="Proteomes" id="UP000308444">
    <property type="component" value="Unassembled WGS sequence"/>
</dbReference>
<evidence type="ECO:0000313" key="7">
    <source>
        <dbReference type="Proteomes" id="UP000308444"/>
    </source>
</evidence>
<evidence type="ECO:0000313" key="6">
    <source>
        <dbReference type="EMBL" id="TKI88155.1"/>
    </source>
</evidence>
<feature type="non-terminal residue" evidence="6">
    <location>
        <position position="117"/>
    </location>
</feature>
<evidence type="ECO:0000256" key="3">
    <source>
        <dbReference type="ARBA" id="ARBA00022888"/>
    </source>
</evidence>
<dbReference type="EMBL" id="SZOH01004097">
    <property type="protein sequence ID" value="TKI88155.1"/>
    <property type="molecule type" value="Genomic_DNA"/>
</dbReference>
<accession>A0A9X9A0P3</accession>
<dbReference type="AlphaFoldDB" id="A0A9X9A0P3"/>
<gene>
    <name evidence="6" type="ORF">FC695_38140</name>
</gene>
<comment type="catalytic activity">
    <reaction evidence="4">
        <text>L-aspartate + L-glutamine + ATP + H2O = L-asparagine + L-glutamate + AMP + diphosphate + H(+)</text>
        <dbReference type="Rhea" id="RHEA:12228"/>
        <dbReference type="ChEBI" id="CHEBI:15377"/>
        <dbReference type="ChEBI" id="CHEBI:15378"/>
        <dbReference type="ChEBI" id="CHEBI:29985"/>
        <dbReference type="ChEBI" id="CHEBI:29991"/>
        <dbReference type="ChEBI" id="CHEBI:30616"/>
        <dbReference type="ChEBI" id="CHEBI:33019"/>
        <dbReference type="ChEBI" id="CHEBI:58048"/>
        <dbReference type="ChEBI" id="CHEBI:58359"/>
        <dbReference type="ChEBI" id="CHEBI:456215"/>
        <dbReference type="EC" id="6.3.5.4"/>
    </reaction>
</comment>
<dbReference type="PANTHER" id="PTHR43284:SF1">
    <property type="entry name" value="ASPARAGINE SYNTHETASE"/>
    <property type="match status" value="1"/>
</dbReference>
<comment type="caution">
    <text evidence="6">The sequence shown here is derived from an EMBL/GenBank/DDBJ whole genome shotgun (WGS) entry which is preliminary data.</text>
</comment>